<evidence type="ECO:0000256" key="7">
    <source>
        <dbReference type="ARBA" id="ARBA00023306"/>
    </source>
</evidence>
<dbReference type="Gene3D" id="3.40.50.10960">
    <property type="match status" value="1"/>
</dbReference>
<feature type="domain" description="POTRA" evidence="9">
    <location>
        <begin position="45"/>
        <end position="113"/>
    </location>
</feature>
<keyword evidence="7" id="KW-0131">Cell cycle</keyword>
<protein>
    <submittedName>
        <fullName evidence="10">FtsQ-type POTRA domain-containing protein</fullName>
    </submittedName>
</protein>
<dbReference type="RefSeq" id="WP_305990447.1">
    <property type="nucleotide sequence ID" value="NZ_JAVAMP010000001.1"/>
</dbReference>
<evidence type="ECO:0000256" key="4">
    <source>
        <dbReference type="ARBA" id="ARBA00022692"/>
    </source>
</evidence>
<keyword evidence="2" id="KW-1003">Cell membrane</keyword>
<evidence type="ECO:0000256" key="6">
    <source>
        <dbReference type="ARBA" id="ARBA00023136"/>
    </source>
</evidence>
<evidence type="ECO:0000313" key="11">
    <source>
        <dbReference type="Proteomes" id="UP001231941"/>
    </source>
</evidence>
<dbReference type="PANTHER" id="PTHR37820:SF1">
    <property type="entry name" value="CELL DIVISION PROTEIN FTSQ"/>
    <property type="match status" value="1"/>
</dbReference>
<dbReference type="Pfam" id="PF08478">
    <property type="entry name" value="POTRA_1"/>
    <property type="match status" value="1"/>
</dbReference>
<dbReference type="InterPro" id="IPR013685">
    <property type="entry name" value="POTRA_FtsQ_type"/>
</dbReference>
<gene>
    <name evidence="10" type="ORF">Q5Y73_03495</name>
</gene>
<name>A0ABT9IUX3_9BACL</name>
<dbReference type="Gene3D" id="3.10.20.310">
    <property type="entry name" value="membrane protein fhac"/>
    <property type="match status" value="1"/>
</dbReference>
<accession>A0ABT9IUX3</accession>
<dbReference type="Proteomes" id="UP001231941">
    <property type="component" value="Unassembled WGS sequence"/>
</dbReference>
<reference evidence="10 11" key="1">
    <citation type="submission" date="2023-08" db="EMBL/GenBank/DDBJ databases">
        <authorList>
            <person name="Park J.-S."/>
        </authorList>
    </citation>
    <scope>NUCLEOTIDE SEQUENCE [LARGE SCALE GENOMIC DNA]</scope>
    <source>
        <strain evidence="10 11">2205SS18-9</strain>
    </source>
</reference>
<proteinExistence type="predicted"/>
<dbReference type="InterPro" id="IPR050487">
    <property type="entry name" value="FtsQ_DivIB"/>
</dbReference>
<evidence type="ECO:0000313" key="10">
    <source>
        <dbReference type="EMBL" id="MDP5273159.1"/>
    </source>
</evidence>
<keyword evidence="4 8" id="KW-0812">Transmembrane</keyword>
<sequence>MQKRNSVPVLRKQKVKSRSNRKLLLLLFLFFTVILVVLFFNSPLSKISQISINGAQVLSEEEIRQALSLNEGDRYFFIEEEAVLEKLNVNNVIRTVQLSKKFPGQIEINITEYPIVAYEMNSHSNQMEVIFSNGFAKEIDNQEIMIDKPILTGWSDGIEDVKKELSLVLEKIPDHLLIEISEISPLPPTLSYKDKIIIFTRSSFEVITTVSYLEEKILYLDNAINKLKQNEKVSGRIYMLDSDTYEPIEIGERSQLNSAEESFGIE</sequence>
<evidence type="ECO:0000259" key="9">
    <source>
        <dbReference type="PROSITE" id="PS51779"/>
    </source>
</evidence>
<comment type="caution">
    <text evidence="10">The sequence shown here is derived from an EMBL/GenBank/DDBJ whole genome shotgun (WGS) entry which is preliminary data.</text>
</comment>
<dbReference type="PANTHER" id="PTHR37820">
    <property type="entry name" value="CELL DIVISION PROTEIN DIVIB"/>
    <property type="match status" value="1"/>
</dbReference>
<evidence type="ECO:0000256" key="1">
    <source>
        <dbReference type="ARBA" id="ARBA00004370"/>
    </source>
</evidence>
<keyword evidence="3" id="KW-0132">Cell division</keyword>
<keyword evidence="11" id="KW-1185">Reference proteome</keyword>
<dbReference type="EMBL" id="JAVAMP010000001">
    <property type="protein sequence ID" value="MDP5273159.1"/>
    <property type="molecule type" value="Genomic_DNA"/>
</dbReference>
<feature type="transmembrane region" description="Helical" evidence="8">
    <location>
        <begin position="21"/>
        <end position="40"/>
    </location>
</feature>
<keyword evidence="5 8" id="KW-1133">Transmembrane helix</keyword>
<evidence type="ECO:0000256" key="2">
    <source>
        <dbReference type="ARBA" id="ARBA00022475"/>
    </source>
</evidence>
<keyword evidence="6 8" id="KW-0472">Membrane</keyword>
<comment type="subcellular location">
    <subcellularLocation>
        <location evidence="1">Membrane</location>
    </subcellularLocation>
</comment>
<evidence type="ECO:0000256" key="3">
    <source>
        <dbReference type="ARBA" id="ARBA00022618"/>
    </source>
</evidence>
<evidence type="ECO:0000256" key="5">
    <source>
        <dbReference type="ARBA" id="ARBA00022989"/>
    </source>
</evidence>
<evidence type="ECO:0000256" key="8">
    <source>
        <dbReference type="SAM" id="Phobius"/>
    </source>
</evidence>
<dbReference type="PROSITE" id="PS51779">
    <property type="entry name" value="POTRA"/>
    <property type="match status" value="1"/>
</dbReference>
<dbReference type="InterPro" id="IPR034746">
    <property type="entry name" value="POTRA"/>
</dbReference>
<organism evidence="10 11">
    <name type="scientific">Chengkuizengella axinellae</name>
    <dbReference type="NCBI Taxonomy" id="3064388"/>
    <lineage>
        <taxon>Bacteria</taxon>
        <taxon>Bacillati</taxon>
        <taxon>Bacillota</taxon>
        <taxon>Bacilli</taxon>
        <taxon>Bacillales</taxon>
        <taxon>Paenibacillaceae</taxon>
        <taxon>Chengkuizengella</taxon>
    </lineage>
</organism>